<dbReference type="RefSeq" id="WP_101334671.1">
    <property type="nucleotide sequence ID" value="NZ_PJNI01000009.1"/>
</dbReference>
<comment type="caution">
    <text evidence="2">The sequence shown here is derived from an EMBL/GenBank/DDBJ whole genome shotgun (WGS) entry which is preliminary data.</text>
</comment>
<proteinExistence type="predicted"/>
<evidence type="ECO:0000313" key="2">
    <source>
        <dbReference type="EMBL" id="PKR80501.1"/>
    </source>
</evidence>
<evidence type="ECO:0000313" key="3">
    <source>
        <dbReference type="Proteomes" id="UP000236654"/>
    </source>
</evidence>
<name>A0A2I0R1N4_9FLAO</name>
<sequence>MKTLFFIPVLFFSTILFSQSTVRTVDDIIDQREKKSGIYRISGTYLNTAVVNMNYGKAEILSVMNKKELKTSNIIQIDLVYTNYPKGEDISALNKQRILNMLSIRPDLIKAEGITWSLVRQMYCKNEAQAKLMFHGAVIYYKPNQDQEMRKIEQKNYQSLPKDDSKKITEKDLEKEFRSNPVVINAFKRNKWEDPVIVADVTGSMYPYMRQVAFWFLLKMNKKEETYIALFNDGDRTPNDEKIIGRTGGIYTIKTKDYSQFRDALLRTVSLGNGGDTPENDVEALYKAQRDNPEAEELILIADNLADMRDQKLISKIKKPVRIILCGTKYRINIQYLNLAFATGGSIHTLKEDLNDLINQSEGDTFEFLGKKYTIKDGEVVERQNRKKRI</sequence>
<dbReference type="AlphaFoldDB" id="A0A2I0R1N4"/>
<feature type="chain" id="PRO_5014174962" description="VWFA domain-containing protein" evidence="1">
    <location>
        <begin position="19"/>
        <end position="390"/>
    </location>
</feature>
<keyword evidence="1" id="KW-0732">Signal</keyword>
<feature type="signal peptide" evidence="1">
    <location>
        <begin position="1"/>
        <end position="18"/>
    </location>
</feature>
<reference evidence="2 3" key="1">
    <citation type="submission" date="2017-12" db="EMBL/GenBank/DDBJ databases">
        <title>The draft genome sequence of Brumimicrobium saltpan LHR20.</title>
        <authorList>
            <person name="Do Z.-J."/>
            <person name="Luo H.-R."/>
        </authorList>
    </citation>
    <scope>NUCLEOTIDE SEQUENCE [LARGE SCALE GENOMIC DNA]</scope>
    <source>
        <strain evidence="2 3">LHR20</strain>
    </source>
</reference>
<dbReference type="EMBL" id="PJNI01000009">
    <property type="protein sequence ID" value="PKR80501.1"/>
    <property type="molecule type" value="Genomic_DNA"/>
</dbReference>
<evidence type="ECO:0008006" key="4">
    <source>
        <dbReference type="Google" id="ProtNLM"/>
    </source>
</evidence>
<dbReference type="Proteomes" id="UP000236654">
    <property type="component" value="Unassembled WGS sequence"/>
</dbReference>
<evidence type="ECO:0000256" key="1">
    <source>
        <dbReference type="SAM" id="SignalP"/>
    </source>
</evidence>
<keyword evidence="3" id="KW-1185">Reference proteome</keyword>
<gene>
    <name evidence="2" type="ORF">CW751_08990</name>
</gene>
<protein>
    <recommendedName>
        <fullName evidence="4">VWFA domain-containing protein</fullName>
    </recommendedName>
</protein>
<accession>A0A2I0R1N4</accession>
<dbReference type="OrthoDB" id="976903at2"/>
<organism evidence="2 3">
    <name type="scientific">Brumimicrobium salinarum</name>
    <dbReference type="NCBI Taxonomy" id="2058658"/>
    <lineage>
        <taxon>Bacteria</taxon>
        <taxon>Pseudomonadati</taxon>
        <taxon>Bacteroidota</taxon>
        <taxon>Flavobacteriia</taxon>
        <taxon>Flavobacteriales</taxon>
        <taxon>Crocinitomicaceae</taxon>
        <taxon>Brumimicrobium</taxon>
    </lineage>
</organism>